<name>A0A6A1TKJ4_NEOGA</name>
<dbReference type="RefSeq" id="WP_151046996.1">
    <property type="nucleotide sequence ID" value="NZ_VZUL01000003.1"/>
</dbReference>
<proteinExistence type="predicted"/>
<reference evidence="1 2" key="1">
    <citation type="submission" date="2019-09" db="EMBL/GenBank/DDBJ databases">
        <title>Genome sequencing of Ng87 strain.</title>
        <authorList>
            <person name="Karasev E.S."/>
            <person name="Andronov E."/>
        </authorList>
    </citation>
    <scope>NUCLEOTIDE SEQUENCE [LARGE SCALE GENOMIC DNA]</scope>
    <source>
        <strain evidence="1 2">Ng87</strain>
    </source>
</reference>
<protein>
    <submittedName>
        <fullName evidence="1">Acyl-CoA thioesterase</fullName>
    </submittedName>
</protein>
<dbReference type="InterPro" id="IPR029069">
    <property type="entry name" value="HotDog_dom_sf"/>
</dbReference>
<sequence length="136" mass="15155">MPHESRIDVTFGDCDPAGIAFYPNIFRWLAKSFHDWLRTMGGHASICGKLESIGLGVIEAQSQFQHPLTDGDVLIVSIAIREWGNKTLGLTYEGRVDERLMFLAQETRGLFKRTGDAMVAAEIAPLRELMNAFGQD</sequence>
<dbReference type="AlphaFoldDB" id="A0A6A1TKJ4"/>
<gene>
    <name evidence="1" type="ORF">F4V91_30640</name>
</gene>
<dbReference type="Proteomes" id="UP000386575">
    <property type="component" value="Unassembled WGS sequence"/>
</dbReference>
<dbReference type="SUPFAM" id="SSF54637">
    <property type="entry name" value="Thioesterase/thiol ester dehydrase-isomerase"/>
    <property type="match status" value="1"/>
</dbReference>
<accession>A0A6A1TKJ4</accession>
<evidence type="ECO:0000313" key="2">
    <source>
        <dbReference type="Proteomes" id="UP000386575"/>
    </source>
</evidence>
<dbReference type="Gene3D" id="3.10.129.10">
    <property type="entry name" value="Hotdog Thioesterase"/>
    <property type="match status" value="1"/>
</dbReference>
<dbReference type="EMBL" id="VZUL01000003">
    <property type="protein sequence ID" value="KAB1083798.1"/>
    <property type="molecule type" value="Genomic_DNA"/>
</dbReference>
<dbReference type="CDD" id="cd00586">
    <property type="entry name" value="4HBT"/>
    <property type="match status" value="1"/>
</dbReference>
<organism evidence="1 2">
    <name type="scientific">Neorhizobium galegae</name>
    <name type="common">Rhizobium galegae</name>
    <dbReference type="NCBI Taxonomy" id="399"/>
    <lineage>
        <taxon>Bacteria</taxon>
        <taxon>Pseudomonadati</taxon>
        <taxon>Pseudomonadota</taxon>
        <taxon>Alphaproteobacteria</taxon>
        <taxon>Hyphomicrobiales</taxon>
        <taxon>Rhizobiaceae</taxon>
        <taxon>Rhizobium/Agrobacterium group</taxon>
        <taxon>Neorhizobium</taxon>
    </lineage>
</organism>
<evidence type="ECO:0000313" key="1">
    <source>
        <dbReference type="EMBL" id="KAB1083798.1"/>
    </source>
</evidence>
<comment type="caution">
    <text evidence="1">The sequence shown here is derived from an EMBL/GenBank/DDBJ whole genome shotgun (WGS) entry which is preliminary data.</text>
</comment>